<feature type="transmembrane region" description="Helical" evidence="9">
    <location>
        <begin position="249"/>
        <end position="273"/>
    </location>
</feature>
<feature type="domain" description="CBS" evidence="10">
    <location>
        <begin position="707"/>
        <end position="763"/>
    </location>
</feature>
<dbReference type="GO" id="GO:0005247">
    <property type="term" value="F:voltage-gated chloride channel activity"/>
    <property type="evidence" value="ECO:0007669"/>
    <property type="project" value="TreeGrafter"/>
</dbReference>
<dbReference type="GO" id="GO:0000324">
    <property type="term" value="C:fungal-type vacuole"/>
    <property type="evidence" value="ECO:0007669"/>
    <property type="project" value="TreeGrafter"/>
</dbReference>
<dbReference type="FunCoup" id="A0A165IHQ0">
    <property type="interactions" value="289"/>
</dbReference>
<reference evidence="11 12" key="1">
    <citation type="journal article" date="2016" name="Mol. Biol. Evol.">
        <title>Comparative Genomics of Early-Diverging Mushroom-Forming Fungi Provides Insights into the Origins of Lignocellulose Decay Capabilities.</title>
        <authorList>
            <person name="Nagy L.G."/>
            <person name="Riley R."/>
            <person name="Tritt A."/>
            <person name="Adam C."/>
            <person name="Daum C."/>
            <person name="Floudas D."/>
            <person name="Sun H."/>
            <person name="Yadav J.S."/>
            <person name="Pangilinan J."/>
            <person name="Larsson K.H."/>
            <person name="Matsuura K."/>
            <person name="Barry K."/>
            <person name="Labutti K."/>
            <person name="Kuo R."/>
            <person name="Ohm R.A."/>
            <person name="Bhattacharya S.S."/>
            <person name="Shirouzu T."/>
            <person name="Yoshinaga Y."/>
            <person name="Martin F.M."/>
            <person name="Grigoriev I.V."/>
            <person name="Hibbett D.S."/>
        </authorList>
    </citation>
    <scope>NUCLEOTIDE SEQUENCE [LARGE SCALE GENOMIC DNA]</scope>
    <source>
        <strain evidence="11 12">HHB12029</strain>
    </source>
</reference>
<evidence type="ECO:0000259" key="10">
    <source>
        <dbReference type="PROSITE" id="PS51371"/>
    </source>
</evidence>
<dbReference type="InterPro" id="IPR046342">
    <property type="entry name" value="CBS_dom_sf"/>
</dbReference>
<organism evidence="11 12">
    <name type="scientific">Exidia glandulosa HHB12029</name>
    <dbReference type="NCBI Taxonomy" id="1314781"/>
    <lineage>
        <taxon>Eukaryota</taxon>
        <taxon>Fungi</taxon>
        <taxon>Dikarya</taxon>
        <taxon>Basidiomycota</taxon>
        <taxon>Agaricomycotina</taxon>
        <taxon>Agaricomycetes</taxon>
        <taxon>Auriculariales</taxon>
        <taxon>Exidiaceae</taxon>
        <taxon>Exidia</taxon>
    </lineage>
</organism>
<evidence type="ECO:0000256" key="8">
    <source>
        <dbReference type="PROSITE-ProRule" id="PRU00703"/>
    </source>
</evidence>
<dbReference type="PANTHER" id="PTHR45711:SF9">
    <property type="entry name" value="ANION_PROTON EXCHANGE TRANSPORTER GEF1"/>
    <property type="match status" value="1"/>
</dbReference>
<sequence>MQPTALPQNEPDDEEEYDKLIRYEDFSTIDWIKDSLIERNRRAREARTNRSMLKAQNGRLTSRSVAILLKKFLIGTQSWLVVVIVGLCIGVNAALISILTEWLADLKTGFCSEGWWLNLESCCTQVVDANGTCQAWKPWSNLYGLRWIIYVLFSITFAYVAAHLVKVFAKYAAGSGISEIKCIIAGFIMKGYLGATTLAIKSLTLPLTIASGLSVGKEGPSVHVAACIGYIVARMFSRVSRSQSKMREMLTASSAAGVAVAFGSPIGGVLFSIEEMTANFTMGTMWRSFVCALVATMALSAVNPFRTGKLVLFAVTYDRSWNWFEIPFFVIIGVFGGLYGAFVIKFNLQVQAFRRKHLANHAVVEVVVLAALTALFGWFNMFLRIDMTESLAVLFRECDGGGGDYENLCQTWAQWRMVNLLLLATIFRVGFVVVSYGCRVPAGIFIPSMAVGATFGRMVGIIVKAMYRANPTAAYFSQCPQDSPCITPGTYALLGAAAALGGVMRITVSVVVIMIELTGALTYVLPLMVVLLATKSVGDYFGSGGIADQMIKFNGFPYLHDHEDEDEAHENVPVSLVMRKDLFTLPARGMCASEVEKFLDDATVQGFPIVSTDSRRLLVGYIERQELRYVLDRARRTGGLLPHTECSFAQPTAEEARERRGSTVNGFAPNVQLTSGTAMGIEEGEAVELIETAAVRDSAMLRLWPWVNQTPIIVQPQMSLEIVEKLFRTMGPRVILVVSQGSLEGLVTVKDVLRFNATSASDTSTLESDMSIWDSGALTAALEDTWLWMQEGWRDGLSRTQALFGRR</sequence>
<evidence type="ECO:0000313" key="11">
    <source>
        <dbReference type="EMBL" id="KZV93417.1"/>
    </source>
</evidence>
<dbReference type="Gene3D" id="3.10.580.20">
    <property type="match status" value="1"/>
</dbReference>
<dbReference type="FunFam" id="1.10.3080.10:FF:000011">
    <property type="entry name" value="Chloride channel protein"/>
    <property type="match status" value="1"/>
</dbReference>
<name>A0A165IHQ0_EXIGL</name>
<dbReference type="PANTHER" id="PTHR45711">
    <property type="entry name" value="CHLORIDE CHANNEL PROTEIN"/>
    <property type="match status" value="1"/>
</dbReference>
<keyword evidence="4 9" id="KW-1133">Transmembrane helix</keyword>
<evidence type="ECO:0000256" key="3">
    <source>
        <dbReference type="ARBA" id="ARBA00022692"/>
    </source>
</evidence>
<protein>
    <recommendedName>
        <fullName evidence="9">Chloride channel protein</fullName>
    </recommendedName>
</protein>
<keyword evidence="6 9" id="KW-0472">Membrane</keyword>
<evidence type="ECO:0000256" key="6">
    <source>
        <dbReference type="ARBA" id="ARBA00023136"/>
    </source>
</evidence>
<dbReference type="CDD" id="cd04591">
    <property type="entry name" value="CBS_pair_voltage-gated_CLC_euk_bac"/>
    <property type="match status" value="1"/>
</dbReference>
<dbReference type="InterPro" id="IPR000644">
    <property type="entry name" value="CBS_dom"/>
</dbReference>
<dbReference type="PRINTS" id="PR00762">
    <property type="entry name" value="CLCHANNEL"/>
</dbReference>
<dbReference type="EMBL" id="KV425990">
    <property type="protein sequence ID" value="KZV93417.1"/>
    <property type="molecule type" value="Genomic_DNA"/>
</dbReference>
<feature type="transmembrane region" description="Helical" evidence="9">
    <location>
        <begin position="326"/>
        <end position="346"/>
    </location>
</feature>
<evidence type="ECO:0000313" key="12">
    <source>
        <dbReference type="Proteomes" id="UP000077266"/>
    </source>
</evidence>
<feature type="transmembrane region" description="Helical" evidence="9">
    <location>
        <begin position="220"/>
        <end position="237"/>
    </location>
</feature>
<keyword evidence="12" id="KW-1185">Reference proteome</keyword>
<dbReference type="GO" id="GO:0005783">
    <property type="term" value="C:endoplasmic reticulum"/>
    <property type="evidence" value="ECO:0007669"/>
    <property type="project" value="TreeGrafter"/>
</dbReference>
<feature type="transmembrane region" description="Helical" evidence="9">
    <location>
        <begin position="510"/>
        <end position="533"/>
    </location>
</feature>
<feature type="transmembrane region" description="Helical" evidence="9">
    <location>
        <begin position="79"/>
        <end position="99"/>
    </location>
</feature>
<dbReference type="Proteomes" id="UP000077266">
    <property type="component" value="Unassembled WGS sequence"/>
</dbReference>
<gene>
    <name evidence="11" type="ORF">EXIGLDRAFT_674011</name>
</gene>
<feature type="transmembrane region" description="Helical" evidence="9">
    <location>
        <begin position="285"/>
        <end position="305"/>
    </location>
</feature>
<dbReference type="GO" id="GO:0005886">
    <property type="term" value="C:plasma membrane"/>
    <property type="evidence" value="ECO:0007669"/>
    <property type="project" value="TreeGrafter"/>
</dbReference>
<dbReference type="GO" id="GO:0005769">
    <property type="term" value="C:early endosome"/>
    <property type="evidence" value="ECO:0007669"/>
    <property type="project" value="TreeGrafter"/>
</dbReference>
<dbReference type="STRING" id="1314781.A0A165IHQ0"/>
<dbReference type="Gene3D" id="1.10.3080.10">
    <property type="entry name" value="Clc chloride channel"/>
    <property type="match status" value="1"/>
</dbReference>
<dbReference type="Gene3D" id="3.90.1280.20">
    <property type="match status" value="1"/>
</dbReference>
<evidence type="ECO:0000256" key="5">
    <source>
        <dbReference type="ARBA" id="ARBA00023065"/>
    </source>
</evidence>
<dbReference type="InParanoid" id="A0A165IHQ0"/>
<keyword evidence="3 9" id="KW-0812">Transmembrane</keyword>
<feature type="transmembrane region" description="Helical" evidence="9">
    <location>
        <begin position="358"/>
        <end position="379"/>
    </location>
</feature>
<dbReference type="CDD" id="cd03684">
    <property type="entry name" value="ClC_3_like"/>
    <property type="match status" value="1"/>
</dbReference>
<feature type="transmembrane region" description="Helical" evidence="9">
    <location>
        <begin position="442"/>
        <end position="463"/>
    </location>
</feature>
<feature type="transmembrane region" description="Helical" evidence="9">
    <location>
        <begin position="417"/>
        <end position="436"/>
    </location>
</feature>
<dbReference type="InterPro" id="IPR001807">
    <property type="entry name" value="ClC"/>
</dbReference>
<evidence type="ECO:0000256" key="7">
    <source>
        <dbReference type="ARBA" id="ARBA00023214"/>
    </source>
</evidence>
<dbReference type="OrthoDB" id="44789at2759"/>
<feature type="transmembrane region" description="Helical" evidence="9">
    <location>
        <begin position="147"/>
        <end position="168"/>
    </location>
</feature>
<keyword evidence="8" id="KW-0129">CBS domain</keyword>
<comment type="subcellular location">
    <subcellularLocation>
        <location evidence="1 9">Membrane</location>
        <topology evidence="1 9">Multi-pass membrane protein</topology>
    </subcellularLocation>
</comment>
<evidence type="ECO:0000256" key="4">
    <source>
        <dbReference type="ARBA" id="ARBA00022989"/>
    </source>
</evidence>
<accession>A0A165IHQ0</accession>
<proteinExistence type="inferred from homology"/>
<evidence type="ECO:0000256" key="2">
    <source>
        <dbReference type="ARBA" id="ARBA00022448"/>
    </source>
</evidence>
<dbReference type="GO" id="GO:0006878">
    <property type="term" value="P:intracellular copper ion homeostasis"/>
    <property type="evidence" value="ECO:0007669"/>
    <property type="project" value="TreeGrafter"/>
</dbReference>
<dbReference type="SUPFAM" id="SSF54631">
    <property type="entry name" value="CBS-domain pair"/>
    <property type="match status" value="1"/>
</dbReference>
<dbReference type="Pfam" id="PF00654">
    <property type="entry name" value="Voltage_CLC"/>
    <property type="match status" value="1"/>
</dbReference>
<dbReference type="SUPFAM" id="SSF81340">
    <property type="entry name" value="Clc chloride channel"/>
    <property type="match status" value="1"/>
</dbReference>
<evidence type="ECO:0000256" key="9">
    <source>
        <dbReference type="RuleBase" id="RU361221"/>
    </source>
</evidence>
<dbReference type="PROSITE" id="PS51371">
    <property type="entry name" value="CBS"/>
    <property type="match status" value="1"/>
</dbReference>
<dbReference type="GO" id="GO:0005794">
    <property type="term" value="C:Golgi apparatus"/>
    <property type="evidence" value="ECO:0007669"/>
    <property type="project" value="TreeGrafter"/>
</dbReference>
<dbReference type="Pfam" id="PF00571">
    <property type="entry name" value="CBS"/>
    <property type="match status" value="1"/>
</dbReference>
<dbReference type="InterPro" id="IPR014743">
    <property type="entry name" value="Cl-channel_core"/>
</dbReference>
<keyword evidence="2 9" id="KW-0813">Transport</keyword>
<keyword evidence="7 9" id="KW-0868">Chloride</keyword>
<evidence type="ECO:0000256" key="1">
    <source>
        <dbReference type="ARBA" id="ARBA00004141"/>
    </source>
</evidence>
<dbReference type="GO" id="GO:0006879">
    <property type="term" value="P:intracellular iron ion homeostasis"/>
    <property type="evidence" value="ECO:0007669"/>
    <property type="project" value="TreeGrafter"/>
</dbReference>
<comment type="similarity">
    <text evidence="9">Belongs to the chloride channel (TC 2.A.49) family.</text>
</comment>
<keyword evidence="5 9" id="KW-0406">Ion transport</keyword>
<feature type="transmembrane region" description="Helical" evidence="9">
    <location>
        <begin position="180"/>
        <end position="200"/>
    </location>
</feature>
<dbReference type="AlphaFoldDB" id="A0A165IHQ0"/>